<dbReference type="EMBL" id="MASI01000010">
    <property type="protein sequence ID" value="ODA66109.1"/>
    <property type="molecule type" value="Genomic_DNA"/>
</dbReference>
<name>A0A1E2RVN3_9HYPH</name>
<feature type="chain" id="PRO_5009116524" evidence="2">
    <location>
        <begin position="23"/>
        <end position="126"/>
    </location>
</feature>
<organism evidence="3 4">
    <name type="scientific">Methyloligella halotolerans</name>
    <dbReference type="NCBI Taxonomy" id="1177755"/>
    <lineage>
        <taxon>Bacteria</taxon>
        <taxon>Pseudomonadati</taxon>
        <taxon>Pseudomonadota</taxon>
        <taxon>Alphaproteobacteria</taxon>
        <taxon>Hyphomicrobiales</taxon>
        <taxon>Hyphomicrobiaceae</taxon>
        <taxon>Methyloligella</taxon>
    </lineage>
</organism>
<feature type="compositionally biased region" description="Low complexity" evidence="1">
    <location>
        <begin position="56"/>
        <end position="73"/>
    </location>
</feature>
<evidence type="ECO:0000313" key="3">
    <source>
        <dbReference type="EMBL" id="ODA66109.1"/>
    </source>
</evidence>
<feature type="signal peptide" evidence="2">
    <location>
        <begin position="1"/>
        <end position="22"/>
    </location>
</feature>
<accession>A0A1E2RVN3</accession>
<protein>
    <submittedName>
        <fullName evidence="3">Uncharacterized protein</fullName>
    </submittedName>
</protein>
<dbReference type="STRING" id="1177755.A7A08_02962"/>
<dbReference type="AlphaFoldDB" id="A0A1E2RVN3"/>
<gene>
    <name evidence="3" type="ORF">A7A08_02962</name>
</gene>
<evidence type="ECO:0000256" key="2">
    <source>
        <dbReference type="SAM" id="SignalP"/>
    </source>
</evidence>
<proteinExistence type="predicted"/>
<sequence>MSIDKSKWILLTSVTAAAFAFAAPAKAETPQVPGIVIAADDSMPAEATGEGEMKPDAAAPDTAADDSPAHTTSNPEGRMDDGEMEEGTVAPDTSADDGMMQKSDPDAVEEEDSSMDNEEVGDPSTD</sequence>
<evidence type="ECO:0000313" key="4">
    <source>
        <dbReference type="Proteomes" id="UP000095087"/>
    </source>
</evidence>
<keyword evidence="2" id="KW-0732">Signal</keyword>
<reference evidence="3 4" key="1">
    <citation type="submission" date="2016-07" db="EMBL/GenBank/DDBJ databases">
        <title>Draft genome sequence of Methyloligella halotolerans C2T (VKM B-2706T=CCUG 61687T=DSM 25045T), a halotolerant polyhydroxybutyrate accumulating methylotroph.</title>
        <authorList>
            <person name="Vasilenko O.V."/>
            <person name="Doronina N.V."/>
            <person name="Poroshina M.N."/>
            <person name="Tarlachkov S.V."/>
            <person name="Trotsenko Y.A."/>
        </authorList>
    </citation>
    <scope>NUCLEOTIDE SEQUENCE [LARGE SCALE GENOMIC DNA]</scope>
    <source>
        <strain evidence="3 4">VKM B-2706</strain>
    </source>
</reference>
<feature type="region of interest" description="Disordered" evidence="1">
    <location>
        <begin position="37"/>
        <end position="126"/>
    </location>
</feature>
<comment type="caution">
    <text evidence="3">The sequence shown here is derived from an EMBL/GenBank/DDBJ whole genome shotgun (WGS) entry which is preliminary data.</text>
</comment>
<keyword evidence="4" id="KW-1185">Reference proteome</keyword>
<dbReference type="RefSeq" id="WP_069096104.1">
    <property type="nucleotide sequence ID" value="NZ_MASI01000010.1"/>
</dbReference>
<feature type="compositionally biased region" description="Acidic residues" evidence="1">
    <location>
        <begin position="106"/>
        <end position="126"/>
    </location>
</feature>
<evidence type="ECO:0000256" key="1">
    <source>
        <dbReference type="SAM" id="MobiDB-lite"/>
    </source>
</evidence>
<dbReference type="Proteomes" id="UP000095087">
    <property type="component" value="Unassembled WGS sequence"/>
</dbReference>